<comment type="function">
    <text evidence="15">Probable transporter of a GTP-driven Fe(2+) uptake system.</text>
</comment>
<dbReference type="InterPro" id="IPR006073">
    <property type="entry name" value="GTP-bd"/>
</dbReference>
<dbReference type="GO" id="GO:0005525">
    <property type="term" value="F:GTP binding"/>
    <property type="evidence" value="ECO:0007669"/>
    <property type="project" value="UniProtKB-KW"/>
</dbReference>
<evidence type="ECO:0000256" key="1">
    <source>
        <dbReference type="ARBA" id="ARBA00004651"/>
    </source>
</evidence>
<dbReference type="NCBIfam" id="TIGR00231">
    <property type="entry name" value="small_GTP"/>
    <property type="match status" value="1"/>
</dbReference>
<dbReference type="InterPro" id="IPR011642">
    <property type="entry name" value="Gate_dom"/>
</dbReference>
<feature type="binding site" evidence="14">
    <location>
        <position position="27"/>
    </location>
    <ligand>
        <name>Mg(2+)</name>
        <dbReference type="ChEBI" id="CHEBI:18420"/>
        <label>2</label>
    </ligand>
</feature>
<feature type="transmembrane region" description="Helical" evidence="15">
    <location>
        <begin position="375"/>
        <end position="401"/>
    </location>
</feature>
<evidence type="ECO:0000256" key="14">
    <source>
        <dbReference type="PIRSR" id="PIRSR603373-2"/>
    </source>
</evidence>
<keyword evidence="4 15" id="KW-0410">Iron transport</keyword>
<feature type="binding site" evidence="14">
    <location>
        <position position="28"/>
    </location>
    <ligand>
        <name>Mg(2+)</name>
        <dbReference type="ChEBI" id="CHEBI:18420"/>
        <label>2</label>
    </ligand>
</feature>
<comment type="similarity">
    <text evidence="15">Belongs to the TRAFAC class TrmE-Era-EngA-EngB-Septin-like GTPase superfamily. FeoB GTPase (TC 9.A.8) family.</text>
</comment>
<evidence type="ECO:0000259" key="16">
    <source>
        <dbReference type="PROSITE" id="PS51711"/>
    </source>
</evidence>
<keyword evidence="18" id="KW-1185">Reference proteome</keyword>
<dbReference type="PRINTS" id="PR00326">
    <property type="entry name" value="GTP1OBG"/>
</dbReference>
<feature type="domain" description="FeoB-type G" evidence="16">
    <location>
        <begin position="6"/>
        <end position="172"/>
    </location>
</feature>
<dbReference type="InterPro" id="IPR030389">
    <property type="entry name" value="G_FEOB_dom"/>
</dbReference>
<evidence type="ECO:0000256" key="2">
    <source>
        <dbReference type="ARBA" id="ARBA00022448"/>
    </source>
</evidence>
<dbReference type="EMBL" id="OU015584">
    <property type="protein sequence ID" value="CAG5079256.1"/>
    <property type="molecule type" value="Genomic_DNA"/>
</dbReference>
<dbReference type="GO" id="GO:0015093">
    <property type="term" value="F:ferrous iron transmembrane transporter activity"/>
    <property type="evidence" value="ECO:0007669"/>
    <property type="project" value="UniProtKB-UniRule"/>
</dbReference>
<feature type="transmembrane region" description="Helical" evidence="15">
    <location>
        <begin position="297"/>
        <end position="321"/>
    </location>
</feature>
<dbReference type="KEGG" id="ptan:CRYO30217_00899"/>
<dbReference type="AlphaFoldDB" id="A0A916NG68"/>
<dbReference type="Pfam" id="PF07664">
    <property type="entry name" value="FeoB_C"/>
    <property type="match status" value="1"/>
</dbReference>
<dbReference type="PANTHER" id="PTHR43185">
    <property type="entry name" value="FERROUS IRON TRANSPORT PROTEIN B"/>
    <property type="match status" value="1"/>
</dbReference>
<keyword evidence="10 13" id="KW-0342">GTP-binding</keyword>
<protein>
    <recommendedName>
        <fullName evidence="12 15">Ferrous iron transport protein B</fullName>
    </recommendedName>
</protein>
<dbReference type="SUPFAM" id="SSF52540">
    <property type="entry name" value="P-loop containing nucleoside triphosphate hydrolases"/>
    <property type="match status" value="1"/>
</dbReference>
<feature type="binding site" evidence="13">
    <location>
        <begin position="123"/>
        <end position="126"/>
    </location>
    <ligand>
        <name>GTP</name>
        <dbReference type="ChEBI" id="CHEBI:37565"/>
        <label>1</label>
    </ligand>
</feature>
<feature type="binding site" evidence="14">
    <location>
        <position position="24"/>
    </location>
    <ligand>
        <name>Mg(2+)</name>
        <dbReference type="ChEBI" id="CHEBI:18420"/>
        <label>2</label>
    </ligand>
</feature>
<organism evidence="17 18">
    <name type="scientific">Parvicella tangerina</name>
    <dbReference type="NCBI Taxonomy" id="2829795"/>
    <lineage>
        <taxon>Bacteria</taxon>
        <taxon>Pseudomonadati</taxon>
        <taxon>Bacteroidota</taxon>
        <taxon>Flavobacteriia</taxon>
        <taxon>Flavobacteriales</taxon>
        <taxon>Parvicellaceae</taxon>
        <taxon>Parvicella</taxon>
    </lineage>
</organism>
<feature type="binding site" evidence="13">
    <location>
        <begin position="38"/>
        <end position="42"/>
    </location>
    <ligand>
        <name>GTP</name>
        <dbReference type="ChEBI" id="CHEBI:37565"/>
        <label>1</label>
    </ligand>
</feature>
<dbReference type="InterPro" id="IPR003373">
    <property type="entry name" value="Fe2_transport_prot-B"/>
</dbReference>
<evidence type="ECO:0000313" key="18">
    <source>
        <dbReference type="Proteomes" id="UP000683507"/>
    </source>
</evidence>
<feature type="binding site" evidence="13">
    <location>
        <begin position="59"/>
        <end position="62"/>
    </location>
    <ligand>
        <name>GTP</name>
        <dbReference type="ChEBI" id="CHEBI:37565"/>
        <label>1</label>
    </ligand>
</feature>
<dbReference type="NCBIfam" id="TIGR00437">
    <property type="entry name" value="feoB"/>
    <property type="match status" value="1"/>
</dbReference>
<feature type="transmembrane region" description="Helical" evidence="15">
    <location>
        <begin position="638"/>
        <end position="659"/>
    </location>
</feature>
<dbReference type="Pfam" id="PF02421">
    <property type="entry name" value="FeoB_N"/>
    <property type="match status" value="1"/>
</dbReference>
<keyword evidence="8 15" id="KW-0408">Iron</keyword>
<feature type="transmembrane region" description="Helical" evidence="15">
    <location>
        <begin position="413"/>
        <end position="434"/>
    </location>
</feature>
<keyword evidence="9" id="KW-0406">Ion transport</keyword>
<evidence type="ECO:0000256" key="3">
    <source>
        <dbReference type="ARBA" id="ARBA00022475"/>
    </source>
</evidence>
<feature type="transmembrane region" description="Helical" evidence="15">
    <location>
        <begin position="472"/>
        <end position="491"/>
    </location>
</feature>
<dbReference type="InterPro" id="IPR005225">
    <property type="entry name" value="Small_GTP-bd"/>
</dbReference>
<gene>
    <name evidence="17" type="primary">feoB</name>
    <name evidence="17" type="ORF">CRYO30217_00899</name>
</gene>
<dbReference type="InterPro" id="IPR027417">
    <property type="entry name" value="P-loop_NTPase"/>
</dbReference>
<keyword evidence="2 15" id="KW-0813">Transport</keyword>
<keyword evidence="3" id="KW-1003">Cell membrane</keyword>
<evidence type="ECO:0000256" key="10">
    <source>
        <dbReference type="ARBA" id="ARBA00023134"/>
    </source>
</evidence>
<dbReference type="RefSeq" id="WP_258541122.1">
    <property type="nucleotide sequence ID" value="NZ_OU015584.1"/>
</dbReference>
<dbReference type="CDD" id="cd01879">
    <property type="entry name" value="FeoB"/>
    <property type="match status" value="1"/>
</dbReference>
<evidence type="ECO:0000256" key="8">
    <source>
        <dbReference type="ARBA" id="ARBA00023004"/>
    </source>
</evidence>
<evidence type="ECO:0000256" key="11">
    <source>
        <dbReference type="ARBA" id="ARBA00023136"/>
    </source>
</evidence>
<feature type="binding site" evidence="13">
    <location>
        <begin position="13"/>
        <end position="20"/>
    </location>
    <ligand>
        <name>GTP</name>
        <dbReference type="ChEBI" id="CHEBI:37565"/>
        <label>1</label>
    </ligand>
</feature>
<keyword evidence="14" id="KW-0479">Metal-binding</keyword>
<keyword evidence="7 15" id="KW-1133">Transmembrane helix</keyword>
<dbReference type="GO" id="GO:0005886">
    <property type="term" value="C:plasma membrane"/>
    <property type="evidence" value="ECO:0007669"/>
    <property type="project" value="UniProtKB-SubCell"/>
</dbReference>
<dbReference type="PANTHER" id="PTHR43185:SF1">
    <property type="entry name" value="FE(2+) TRANSPORTER FEOB"/>
    <property type="match status" value="1"/>
</dbReference>
<evidence type="ECO:0000256" key="15">
    <source>
        <dbReference type="RuleBase" id="RU362098"/>
    </source>
</evidence>
<feature type="transmembrane region" description="Helical" evidence="15">
    <location>
        <begin position="241"/>
        <end position="262"/>
    </location>
</feature>
<dbReference type="InterPro" id="IPR050860">
    <property type="entry name" value="FeoB_GTPase"/>
</dbReference>
<evidence type="ECO:0000256" key="13">
    <source>
        <dbReference type="PIRSR" id="PIRSR603373-1"/>
    </source>
</evidence>
<evidence type="ECO:0000256" key="5">
    <source>
        <dbReference type="ARBA" id="ARBA00022692"/>
    </source>
</evidence>
<dbReference type="GO" id="GO:0046872">
    <property type="term" value="F:metal ion binding"/>
    <property type="evidence" value="ECO:0007669"/>
    <property type="project" value="UniProtKB-KW"/>
</dbReference>
<feature type="transmembrane region" description="Helical" evidence="15">
    <location>
        <begin position="600"/>
        <end position="626"/>
    </location>
</feature>
<dbReference type="Gene3D" id="3.40.50.300">
    <property type="entry name" value="P-loop containing nucleotide triphosphate hydrolases"/>
    <property type="match status" value="1"/>
</dbReference>
<dbReference type="InterPro" id="IPR011640">
    <property type="entry name" value="Fe2_transport_prot_B_C"/>
</dbReference>
<evidence type="ECO:0000256" key="7">
    <source>
        <dbReference type="ARBA" id="ARBA00022989"/>
    </source>
</evidence>
<comment type="caution">
    <text evidence="15">Lacks conserved residue(s) required for the propagation of feature annotation.</text>
</comment>
<accession>A0A916NG68</accession>
<name>A0A916NG68_9FLAO</name>
<dbReference type="Proteomes" id="UP000683507">
    <property type="component" value="Chromosome"/>
</dbReference>
<evidence type="ECO:0000313" key="17">
    <source>
        <dbReference type="EMBL" id="CAG5079256.1"/>
    </source>
</evidence>
<comment type="subcellular location">
    <subcellularLocation>
        <location evidence="15">Cell inner membrane</location>
        <topology evidence="15">Multi-pass membrane protein</topology>
    </subcellularLocation>
    <subcellularLocation>
        <location evidence="1">Cell membrane</location>
        <topology evidence="1">Multi-pass membrane protein</topology>
    </subcellularLocation>
</comment>
<dbReference type="PROSITE" id="PS51711">
    <property type="entry name" value="G_FEOB"/>
    <property type="match status" value="1"/>
</dbReference>
<proteinExistence type="inferred from homology"/>
<keyword evidence="6 13" id="KW-0547">Nucleotide-binding</keyword>
<reference evidence="17" key="1">
    <citation type="submission" date="2021-04" db="EMBL/GenBank/DDBJ databases">
        <authorList>
            <person name="Rodrigo-Torres L."/>
            <person name="Arahal R. D."/>
            <person name="Lucena T."/>
        </authorList>
    </citation>
    <scope>NUCLEOTIDE SEQUENCE</scope>
    <source>
        <strain evidence="17">AS29M-1</strain>
    </source>
</reference>
<evidence type="ECO:0000256" key="6">
    <source>
        <dbReference type="ARBA" id="ARBA00022741"/>
    </source>
</evidence>
<evidence type="ECO:0000256" key="12">
    <source>
        <dbReference type="NCBIfam" id="TIGR00437"/>
    </source>
</evidence>
<keyword evidence="5 15" id="KW-0812">Transmembrane</keyword>
<dbReference type="Pfam" id="PF07670">
    <property type="entry name" value="Gate"/>
    <property type="match status" value="2"/>
</dbReference>
<sequence>MSETSLRSIVLVGNPNTGKTSLFNKLTGMTQKVGNYPGVTVEKKVGKLQIGQEKFQVTDLPGTYSINPSSQDEKVVLSFVQEELKSPKTQIFIYVAEVSNLRRNLLFFTQLRDLGLPIVLAINMVDQMTAKKISIDIEKLEEELATKVIPISVKKGTGLDDLKKFVGTFVGGTRKPQDNELYDWVTSYTADHDDLDLLTIRSNSVRRMKRINELINYIVKKQPSKFDNLRANLDKVFLHKIFGPIVFFAILLLIFQGVYSWSAYPMEGIDLLFANLSSWTKEVLPKGTFTNLIAEGLIPGIGGVAIFIPQIAILFMFIAFLEESGYMSRVVYIADKVMRKFGLSGKSVIPLISGTACAIPAVMAARNIQNEKEKLITILVTPFMTCSARLPVYLMIIALVIPSTYYFGVNLQAITLFVLYVLGFLAAILSAYVLNKFMKLKSKDAFIVEMPEYRMPSAKNVFLEVFNKTKSFVFDAGKIIVALSIVLWFLASHGFSDEFNNAEQLVTEQYQGQDLSEDEFKTKITGFKVEHSMIGSAGKFIEPVIAPLGYDWKIGVAVLSSFAAREVFIGSLATIYNVGNEEFDSIQNRMRKEKRADGSAVYDLPTGISILLFYVFAMQCISTLAIVKSETGSWKWPILQLVFMSSIAYLAAMAAYQILS</sequence>
<evidence type="ECO:0000256" key="9">
    <source>
        <dbReference type="ARBA" id="ARBA00023065"/>
    </source>
</evidence>
<keyword evidence="14" id="KW-0460">Magnesium</keyword>
<evidence type="ECO:0000256" key="4">
    <source>
        <dbReference type="ARBA" id="ARBA00022496"/>
    </source>
</evidence>
<keyword evidence="11 15" id="KW-0472">Membrane</keyword>